<evidence type="ECO:0000256" key="1">
    <source>
        <dbReference type="SAM" id="Coils"/>
    </source>
</evidence>
<organism evidence="3 4">
    <name type="scientific">Apiospora aurea</name>
    <dbReference type="NCBI Taxonomy" id="335848"/>
    <lineage>
        <taxon>Eukaryota</taxon>
        <taxon>Fungi</taxon>
        <taxon>Dikarya</taxon>
        <taxon>Ascomycota</taxon>
        <taxon>Pezizomycotina</taxon>
        <taxon>Sordariomycetes</taxon>
        <taxon>Xylariomycetidae</taxon>
        <taxon>Amphisphaeriales</taxon>
        <taxon>Apiosporaceae</taxon>
        <taxon>Apiospora</taxon>
    </lineage>
</organism>
<dbReference type="Proteomes" id="UP001391051">
    <property type="component" value="Unassembled WGS sequence"/>
</dbReference>
<feature type="compositionally biased region" description="Basic residues" evidence="2">
    <location>
        <begin position="300"/>
        <end position="314"/>
    </location>
</feature>
<proteinExistence type="predicted"/>
<gene>
    <name evidence="3" type="ORF">PG986_002418</name>
</gene>
<feature type="region of interest" description="Disordered" evidence="2">
    <location>
        <begin position="95"/>
        <end position="118"/>
    </location>
</feature>
<feature type="compositionally biased region" description="Low complexity" evidence="2">
    <location>
        <begin position="33"/>
        <end position="55"/>
    </location>
</feature>
<sequence length="323" mass="36250">MDVMASLHSRNMIPRVERRLRKVESNLSRISGLSSLSGSVRSNTSSSSWSSQASRQPTIIKPDQDNLYTLAPSLYGHSTPCKTTPYEDFVAVPEEDEKKDNTQLDEEKGDAVQGDDGASTVTNHHHCILDLDVDGVPTTYSEDKGSAFTEDYVMQVEQELYDARENVRKAKKNLQHFTVLHARALRSKDFDKPPARSPDHYLPEARYDREVVVVVDGNTIGRQQPPLVRATPRHWGLIAEVEAKMQKWQRDVDEWEETVVQLNAEILSFQMDTDVVLEEVEDLDCGCRQDKGESSAGGGKTHHGHGGNKTMRHYCGKESRSGN</sequence>
<accession>A0ABR1QNS7</accession>
<comment type="caution">
    <text evidence="3">The sequence shown here is derived from an EMBL/GenBank/DDBJ whole genome shotgun (WGS) entry which is preliminary data.</text>
</comment>
<keyword evidence="4" id="KW-1185">Reference proteome</keyword>
<feature type="compositionally biased region" description="Basic and acidic residues" evidence="2">
    <location>
        <begin position="96"/>
        <end position="110"/>
    </location>
</feature>
<feature type="region of interest" description="Disordered" evidence="2">
    <location>
        <begin position="290"/>
        <end position="323"/>
    </location>
</feature>
<keyword evidence="1" id="KW-0175">Coiled coil</keyword>
<dbReference type="GeneID" id="92071702"/>
<reference evidence="3 4" key="1">
    <citation type="submission" date="2023-01" db="EMBL/GenBank/DDBJ databases">
        <title>Analysis of 21 Apiospora genomes using comparative genomics revels a genus with tremendous synthesis potential of carbohydrate active enzymes and secondary metabolites.</title>
        <authorList>
            <person name="Sorensen T."/>
        </authorList>
    </citation>
    <scope>NUCLEOTIDE SEQUENCE [LARGE SCALE GENOMIC DNA]</scope>
    <source>
        <strain evidence="3 4">CBS 24483</strain>
    </source>
</reference>
<evidence type="ECO:0000313" key="3">
    <source>
        <dbReference type="EMBL" id="KAK7961593.1"/>
    </source>
</evidence>
<name>A0ABR1QNS7_9PEZI</name>
<feature type="region of interest" description="Disordered" evidence="2">
    <location>
        <begin position="33"/>
        <end position="64"/>
    </location>
</feature>
<protein>
    <submittedName>
        <fullName evidence="3">Uncharacterized protein</fullName>
    </submittedName>
</protein>
<evidence type="ECO:0000256" key="2">
    <source>
        <dbReference type="SAM" id="MobiDB-lite"/>
    </source>
</evidence>
<dbReference type="EMBL" id="JAQQWE010000002">
    <property type="protein sequence ID" value="KAK7961593.1"/>
    <property type="molecule type" value="Genomic_DNA"/>
</dbReference>
<dbReference type="RefSeq" id="XP_066703704.1">
    <property type="nucleotide sequence ID" value="XM_066838640.1"/>
</dbReference>
<evidence type="ECO:0000313" key="4">
    <source>
        <dbReference type="Proteomes" id="UP001391051"/>
    </source>
</evidence>
<feature type="coiled-coil region" evidence="1">
    <location>
        <begin position="238"/>
        <end position="265"/>
    </location>
</feature>